<protein>
    <submittedName>
        <fullName evidence="1">Uncharacterized protein</fullName>
    </submittedName>
</protein>
<organism evidence="1 2">
    <name type="scientific">Enterovibrio norvegicus DSM 15893</name>
    <dbReference type="NCBI Taxonomy" id="1121869"/>
    <lineage>
        <taxon>Bacteria</taxon>
        <taxon>Pseudomonadati</taxon>
        <taxon>Pseudomonadota</taxon>
        <taxon>Gammaproteobacteria</taxon>
        <taxon>Vibrionales</taxon>
        <taxon>Vibrionaceae</taxon>
        <taxon>Enterovibrio</taxon>
    </lineage>
</organism>
<dbReference type="Proteomes" id="UP000182692">
    <property type="component" value="Unassembled WGS sequence"/>
</dbReference>
<name>A0A1I5W531_9GAMM</name>
<sequence>MLADFLPFPHDKGHDLFSKNANRQSFLQALFTPAYLPAHLIKREMAKRSASASPRILDLCHVNLQPIASGIA</sequence>
<evidence type="ECO:0000313" key="1">
    <source>
        <dbReference type="EMBL" id="SFQ14829.1"/>
    </source>
</evidence>
<dbReference type="STRING" id="1121869.SAMN03084138_04182"/>
<dbReference type="EMBL" id="FOWR01000044">
    <property type="protein sequence ID" value="SFQ14829.1"/>
    <property type="molecule type" value="Genomic_DNA"/>
</dbReference>
<gene>
    <name evidence="1" type="ORF">SAMN03084138_04182</name>
</gene>
<dbReference type="AlphaFoldDB" id="A0A1I5W531"/>
<evidence type="ECO:0000313" key="2">
    <source>
        <dbReference type="Proteomes" id="UP000182692"/>
    </source>
</evidence>
<accession>A0A1I5W531</accession>
<proteinExistence type="predicted"/>
<reference evidence="1 2" key="1">
    <citation type="submission" date="2016-10" db="EMBL/GenBank/DDBJ databases">
        <authorList>
            <person name="de Groot N.N."/>
        </authorList>
    </citation>
    <scope>NUCLEOTIDE SEQUENCE [LARGE SCALE GENOMIC DNA]</scope>
    <source>
        <strain evidence="1 2">DSM 15893</strain>
    </source>
</reference>